<proteinExistence type="predicted"/>
<comment type="caution">
    <text evidence="1">The sequence shown here is derived from an EMBL/GenBank/DDBJ whole genome shotgun (WGS) entry which is preliminary data.</text>
</comment>
<accession>A0A0L6U7W5</accession>
<dbReference type="OrthoDB" id="1915076at2759"/>
<reference evidence="1 2" key="1">
    <citation type="submission" date="2015-08" db="EMBL/GenBank/DDBJ databases">
        <title>Next Generation Sequencing and Analysis of the Genome of Puccinia sorghi L Schw, the Causal Agent of Maize Common Rust.</title>
        <authorList>
            <person name="Rochi L."/>
            <person name="Burguener G."/>
            <person name="Darino M."/>
            <person name="Turjanski A."/>
            <person name="Kreff E."/>
            <person name="Dieguez M.J."/>
            <person name="Sacco F."/>
        </authorList>
    </citation>
    <scope>NUCLEOTIDE SEQUENCE [LARGE SCALE GENOMIC DNA]</scope>
    <source>
        <strain evidence="1 2">RO10H11247</strain>
    </source>
</reference>
<sequence length="110" mass="12989">MISLPQILTFSYLGLEFSMSGYCGKYWSQTLFPSTTLPKNNPLIFLGLIETWYLVVLKMKDENLFPAAQLEKTWEHIATPEANQWKNRYLKCFEFTERIKLETGFDKFTF</sequence>
<evidence type="ECO:0000313" key="1">
    <source>
        <dbReference type="EMBL" id="KNZ44638.1"/>
    </source>
</evidence>
<dbReference type="EMBL" id="LAVV01014570">
    <property type="protein sequence ID" value="KNZ44638.1"/>
    <property type="molecule type" value="Genomic_DNA"/>
</dbReference>
<evidence type="ECO:0000313" key="2">
    <source>
        <dbReference type="Proteomes" id="UP000037035"/>
    </source>
</evidence>
<dbReference type="VEuPathDB" id="FungiDB:VP01_896g1"/>
<protein>
    <submittedName>
        <fullName evidence="1">Uncharacterized protein</fullName>
    </submittedName>
</protein>
<keyword evidence="2" id="KW-1185">Reference proteome</keyword>
<name>A0A0L6U7W5_9BASI</name>
<gene>
    <name evidence="1" type="ORF">VP01_896g1</name>
</gene>
<dbReference type="Proteomes" id="UP000037035">
    <property type="component" value="Unassembled WGS sequence"/>
</dbReference>
<dbReference type="AlphaFoldDB" id="A0A0L6U7W5"/>
<organism evidence="1 2">
    <name type="scientific">Puccinia sorghi</name>
    <dbReference type="NCBI Taxonomy" id="27349"/>
    <lineage>
        <taxon>Eukaryota</taxon>
        <taxon>Fungi</taxon>
        <taxon>Dikarya</taxon>
        <taxon>Basidiomycota</taxon>
        <taxon>Pucciniomycotina</taxon>
        <taxon>Pucciniomycetes</taxon>
        <taxon>Pucciniales</taxon>
        <taxon>Pucciniaceae</taxon>
        <taxon>Puccinia</taxon>
    </lineage>
</organism>